<reference evidence="2 3" key="1">
    <citation type="journal article" date="2023" name="PLoS ONE">
        <title>Genome-based metabolic and phylogenomic analysis of three Terrisporobacter species.</title>
        <authorList>
            <person name="Boer T."/>
            <person name="Bengelsdorf F.R."/>
            <person name="Bomeke M."/>
            <person name="Daniel R."/>
            <person name="Poehlein A."/>
        </authorList>
    </citation>
    <scope>NUCLEOTIDE SEQUENCE [LARGE SCALE GENOMIC DNA]</scope>
    <source>
        <strain evidence="2 3">DSM 1288</strain>
    </source>
</reference>
<name>A0ABZ2EWD6_9FIRM</name>
<accession>A0ABZ2EWD6</accession>
<keyword evidence="1" id="KW-0812">Transmembrane</keyword>
<sequence length="72" mass="8338">MNKNKILVITLYTITSLFMILGIFFMLMLISFMLPLEYTINPKLFIIILSIMTAVMYVGLMKMIDKVDPKSL</sequence>
<dbReference type="EMBL" id="CP117523">
    <property type="protein sequence ID" value="WWD84129.1"/>
    <property type="molecule type" value="Genomic_DNA"/>
</dbReference>
<organism evidence="2 3">
    <name type="scientific">Terrisporobacter glycolicus ATCC 14880 = DSM 1288</name>
    <dbReference type="NCBI Taxonomy" id="1121315"/>
    <lineage>
        <taxon>Bacteria</taxon>
        <taxon>Bacillati</taxon>
        <taxon>Bacillota</taxon>
        <taxon>Clostridia</taxon>
        <taxon>Peptostreptococcales</taxon>
        <taxon>Peptostreptococcaceae</taxon>
        <taxon>Terrisporobacter</taxon>
    </lineage>
</organism>
<evidence type="ECO:0000256" key="1">
    <source>
        <dbReference type="SAM" id="Phobius"/>
    </source>
</evidence>
<keyword evidence="1" id="KW-1133">Transmembrane helix</keyword>
<dbReference type="Proteomes" id="UP001348492">
    <property type="component" value="Chromosome"/>
</dbReference>
<dbReference type="RefSeq" id="WP_018592616.1">
    <property type="nucleotide sequence ID" value="NZ_CP117523.1"/>
</dbReference>
<protein>
    <submittedName>
        <fullName evidence="2">Uncharacterized protein</fullName>
    </submittedName>
</protein>
<keyword evidence="1" id="KW-0472">Membrane</keyword>
<evidence type="ECO:0000313" key="3">
    <source>
        <dbReference type="Proteomes" id="UP001348492"/>
    </source>
</evidence>
<keyword evidence="3" id="KW-1185">Reference proteome</keyword>
<proteinExistence type="predicted"/>
<feature type="transmembrane region" description="Helical" evidence="1">
    <location>
        <begin position="44"/>
        <end position="64"/>
    </location>
</feature>
<evidence type="ECO:0000313" key="2">
    <source>
        <dbReference type="EMBL" id="WWD84129.1"/>
    </source>
</evidence>
<gene>
    <name evidence="2" type="ORF">TEGL_25510</name>
</gene>
<feature type="transmembrane region" description="Helical" evidence="1">
    <location>
        <begin position="7"/>
        <end position="32"/>
    </location>
</feature>